<dbReference type="Proteomes" id="UP000242287">
    <property type="component" value="Unassembled WGS sequence"/>
</dbReference>
<reference evidence="1 2" key="1">
    <citation type="submission" date="2014-02" db="EMBL/GenBank/DDBJ databases">
        <title>Transposable element dynamics among asymbiotic and ectomycorrhizal Amanita fungi.</title>
        <authorList>
            <consortium name="DOE Joint Genome Institute"/>
            <person name="Hess J."/>
            <person name="Skrede I."/>
            <person name="Wolfe B."/>
            <person name="LaButti K."/>
            <person name="Ohm R.A."/>
            <person name="Grigoriev I.V."/>
            <person name="Pringle A."/>
        </authorList>
    </citation>
    <scope>NUCLEOTIDE SEQUENCE [LARGE SCALE GENOMIC DNA]</scope>
    <source>
        <strain evidence="1 2">SKay4041</strain>
    </source>
</reference>
<evidence type="ECO:0000313" key="1">
    <source>
        <dbReference type="EMBL" id="PFH49438.1"/>
    </source>
</evidence>
<sequence length="175" mass="19230">MFIEPRIAGIIGRWLGGRSYKRYKRARCSSTFSQAHRQTYSPVMKFFSILSLITLPAIVYASPTAEGVATLSEYDASSADPTITFCDGANFSGCTTYTAPKEICLAVPDYYTTRIRSSRASSGTVCFMYTTDNCSSCETCADSEGWSNMNFAPVYTIRCVDSDAQGCSNANCRHH</sequence>
<name>A0A2A9NHA5_9AGAR</name>
<dbReference type="EMBL" id="KZ302029">
    <property type="protein sequence ID" value="PFH49438.1"/>
    <property type="molecule type" value="Genomic_DNA"/>
</dbReference>
<organism evidence="1 2">
    <name type="scientific">Amanita thiersii Skay4041</name>
    <dbReference type="NCBI Taxonomy" id="703135"/>
    <lineage>
        <taxon>Eukaryota</taxon>
        <taxon>Fungi</taxon>
        <taxon>Dikarya</taxon>
        <taxon>Basidiomycota</taxon>
        <taxon>Agaricomycotina</taxon>
        <taxon>Agaricomycetes</taxon>
        <taxon>Agaricomycetidae</taxon>
        <taxon>Agaricales</taxon>
        <taxon>Pluteineae</taxon>
        <taxon>Amanitaceae</taxon>
        <taxon>Amanita</taxon>
    </lineage>
</organism>
<protein>
    <submittedName>
        <fullName evidence="1">Uncharacterized protein</fullName>
    </submittedName>
</protein>
<gene>
    <name evidence="1" type="ORF">AMATHDRAFT_63193</name>
</gene>
<proteinExistence type="predicted"/>
<keyword evidence="2" id="KW-1185">Reference proteome</keyword>
<dbReference type="AlphaFoldDB" id="A0A2A9NHA5"/>
<evidence type="ECO:0000313" key="2">
    <source>
        <dbReference type="Proteomes" id="UP000242287"/>
    </source>
</evidence>
<accession>A0A2A9NHA5</accession>